<organism evidence="2 3">
    <name type="scientific">Brassica cretica</name>
    <name type="common">Mustard</name>
    <dbReference type="NCBI Taxonomy" id="69181"/>
    <lineage>
        <taxon>Eukaryota</taxon>
        <taxon>Viridiplantae</taxon>
        <taxon>Streptophyta</taxon>
        <taxon>Embryophyta</taxon>
        <taxon>Tracheophyta</taxon>
        <taxon>Spermatophyta</taxon>
        <taxon>Magnoliopsida</taxon>
        <taxon>eudicotyledons</taxon>
        <taxon>Gunneridae</taxon>
        <taxon>Pentapetalae</taxon>
        <taxon>rosids</taxon>
        <taxon>malvids</taxon>
        <taxon>Brassicales</taxon>
        <taxon>Brassicaceae</taxon>
        <taxon>Brassiceae</taxon>
        <taxon>Brassica</taxon>
    </lineage>
</organism>
<gene>
    <name evidence="2" type="ORF">F2Q68_00033688</name>
</gene>
<accession>A0A8S9H9G1</accession>
<evidence type="ECO:0000313" key="2">
    <source>
        <dbReference type="EMBL" id="KAF2553494.1"/>
    </source>
</evidence>
<dbReference type="AlphaFoldDB" id="A0A8S9H9G1"/>
<comment type="caution">
    <text evidence="2">The sequence shown here is derived from an EMBL/GenBank/DDBJ whole genome shotgun (WGS) entry which is preliminary data.</text>
</comment>
<proteinExistence type="predicted"/>
<feature type="region of interest" description="Disordered" evidence="1">
    <location>
        <begin position="48"/>
        <end position="69"/>
    </location>
</feature>
<evidence type="ECO:0000256" key="1">
    <source>
        <dbReference type="SAM" id="MobiDB-lite"/>
    </source>
</evidence>
<feature type="compositionally biased region" description="Basic and acidic residues" evidence="1">
    <location>
        <begin position="48"/>
        <end position="67"/>
    </location>
</feature>
<dbReference type="EMBL" id="QGKW02001988">
    <property type="protein sequence ID" value="KAF2553494.1"/>
    <property type="molecule type" value="Genomic_DNA"/>
</dbReference>
<evidence type="ECO:0000313" key="3">
    <source>
        <dbReference type="Proteomes" id="UP000712281"/>
    </source>
</evidence>
<reference evidence="2" key="1">
    <citation type="submission" date="2019-12" db="EMBL/GenBank/DDBJ databases">
        <title>Genome sequencing and annotation of Brassica cretica.</title>
        <authorList>
            <person name="Studholme D.J."/>
            <person name="Sarris P.F."/>
        </authorList>
    </citation>
    <scope>NUCLEOTIDE SEQUENCE</scope>
    <source>
        <strain evidence="2">PFS-001/15</strain>
        <tissue evidence="2">Leaf</tissue>
    </source>
</reference>
<protein>
    <submittedName>
        <fullName evidence="2">Uncharacterized protein</fullName>
    </submittedName>
</protein>
<dbReference type="Proteomes" id="UP000712281">
    <property type="component" value="Unassembled WGS sequence"/>
</dbReference>
<name>A0A8S9H9G1_BRACR</name>
<sequence length="104" mass="11734">MPLKEAKPVIKASHQGKCLTPPSDTSTDVCVLGTGRKAESYKLIEVPKKEPDHKLSHEPTPKWKPKSEQPIVQISKPIERFILEQHVLSISMTDIMHLIFVQNV</sequence>